<dbReference type="NCBIfam" id="NF004637">
    <property type="entry name" value="PRK05986.1"/>
    <property type="match status" value="1"/>
</dbReference>
<evidence type="ECO:0000313" key="10">
    <source>
        <dbReference type="EMBL" id="MCB5160770.1"/>
    </source>
</evidence>
<keyword evidence="4 8" id="KW-0627">Porphyrin biosynthesis</keyword>
<feature type="compositionally biased region" description="Polar residues" evidence="9">
    <location>
        <begin position="1"/>
        <end position="12"/>
    </location>
</feature>
<dbReference type="Gene3D" id="3.40.50.300">
    <property type="entry name" value="P-loop containing nucleotide triphosphate hydrolases"/>
    <property type="match status" value="1"/>
</dbReference>
<dbReference type="GO" id="GO:0008817">
    <property type="term" value="F:corrinoid adenosyltransferase activity"/>
    <property type="evidence" value="ECO:0007669"/>
    <property type="project" value="UniProtKB-UniRule"/>
</dbReference>
<keyword evidence="8" id="KW-0169">Cobalamin biosynthesis</keyword>
<protein>
    <recommendedName>
        <fullName evidence="3 8">Corrinoid adenosyltransferase</fullName>
        <ecNumber evidence="3 8">2.5.1.17</ecNumber>
    </recommendedName>
    <alternativeName>
        <fullName evidence="8">Cob(II)alamin adenosyltransferase</fullName>
    </alternativeName>
    <alternativeName>
        <fullName evidence="8">Cob(II)yrinic acid a,c-diamide adenosyltransferase</fullName>
    </alternativeName>
</protein>
<dbReference type="GO" id="GO:0005737">
    <property type="term" value="C:cytoplasm"/>
    <property type="evidence" value="ECO:0007669"/>
    <property type="project" value="UniProtKB-SubCell"/>
</dbReference>
<gene>
    <name evidence="10" type="primary">cobO</name>
    <name evidence="10" type="ORF">LG368_02505</name>
</gene>
<evidence type="ECO:0000256" key="3">
    <source>
        <dbReference type="ARBA" id="ARBA00012454"/>
    </source>
</evidence>
<feature type="region of interest" description="Disordered" evidence="9">
    <location>
        <begin position="1"/>
        <end position="31"/>
    </location>
</feature>
<sequence>MSNSQQSTTSDKGTVLAKDAAHNTDTTGEVAKNEARLLKKKAVVDQRIAAATEERGVTILLTGNGKGKSSSAFGTMARALGHGQQAAVIQFIKGRKETGEQLFFGSHPQVGFHVMGHGFTWETRDPEREKKAAEQAWALAKQVLSDPAVHFVLLDEITYMYKYGYLDEADLLAALAARPAHQNVMMTGRTAPRALLESVDTHSKIANERHAFASGVKAQVGIEW</sequence>
<evidence type="ECO:0000256" key="5">
    <source>
        <dbReference type="ARBA" id="ARBA00024929"/>
    </source>
</evidence>
<dbReference type="PANTHER" id="PTHR46638">
    <property type="entry name" value="CORRINOID ADENOSYLTRANSFERASE"/>
    <property type="match status" value="1"/>
</dbReference>
<evidence type="ECO:0000256" key="9">
    <source>
        <dbReference type="SAM" id="MobiDB-lite"/>
    </source>
</evidence>
<keyword evidence="8" id="KW-0067">ATP-binding</keyword>
<evidence type="ECO:0000256" key="1">
    <source>
        <dbReference type="ARBA" id="ARBA00005121"/>
    </source>
</evidence>
<comment type="subcellular location">
    <subcellularLocation>
        <location evidence="8">Cytoplasm</location>
    </subcellularLocation>
</comment>
<organism evidence="10 11">
    <name type="scientific">Marinomonas algarum</name>
    <dbReference type="NCBI Taxonomy" id="2883105"/>
    <lineage>
        <taxon>Bacteria</taxon>
        <taxon>Pseudomonadati</taxon>
        <taxon>Pseudomonadota</taxon>
        <taxon>Gammaproteobacteria</taxon>
        <taxon>Oceanospirillales</taxon>
        <taxon>Oceanospirillaceae</taxon>
        <taxon>Marinomonas</taxon>
    </lineage>
</organism>
<dbReference type="NCBIfam" id="TIGR00708">
    <property type="entry name" value="cobA"/>
    <property type="match status" value="1"/>
</dbReference>
<evidence type="ECO:0000256" key="8">
    <source>
        <dbReference type="PIRNR" id="PIRNR015617"/>
    </source>
</evidence>
<keyword evidence="8" id="KW-0547">Nucleotide-binding</keyword>
<evidence type="ECO:0000313" key="11">
    <source>
        <dbReference type="Proteomes" id="UP001139095"/>
    </source>
</evidence>
<dbReference type="AlphaFoldDB" id="A0A9X1IK68"/>
<dbReference type="InterPro" id="IPR027417">
    <property type="entry name" value="P-loop_NTPase"/>
</dbReference>
<dbReference type="Pfam" id="PF02572">
    <property type="entry name" value="CobA_CobO_BtuR"/>
    <property type="match status" value="1"/>
</dbReference>
<dbReference type="PIRSF" id="PIRSF015617">
    <property type="entry name" value="Adensltrnsf_CobA"/>
    <property type="match status" value="1"/>
</dbReference>
<comment type="similarity">
    <text evidence="2 8">Belongs to the Cob(I)alamin adenosyltransferase family.</text>
</comment>
<name>A0A9X1IK68_9GAMM</name>
<evidence type="ECO:0000256" key="2">
    <source>
        <dbReference type="ARBA" id="ARBA00007487"/>
    </source>
</evidence>
<reference evidence="10" key="1">
    <citation type="submission" date="2021-10" db="EMBL/GenBank/DDBJ databases">
        <title>Marinomonas pontica sp. nov., isolated from the Black Sea.</title>
        <authorList>
            <person name="Zhao L.-H."/>
            <person name="Xue J.-H."/>
        </authorList>
    </citation>
    <scope>NUCLEOTIDE SEQUENCE</scope>
    <source>
        <strain evidence="10">E8</strain>
    </source>
</reference>
<evidence type="ECO:0000256" key="6">
    <source>
        <dbReference type="ARBA" id="ARBA00048555"/>
    </source>
</evidence>
<dbReference type="SUPFAM" id="SSF52540">
    <property type="entry name" value="P-loop containing nucleoside triphosphate hydrolases"/>
    <property type="match status" value="1"/>
</dbReference>
<dbReference type="GO" id="GO:0005524">
    <property type="term" value="F:ATP binding"/>
    <property type="evidence" value="ECO:0007669"/>
    <property type="project" value="UniProtKB-UniRule"/>
</dbReference>
<dbReference type="PANTHER" id="PTHR46638:SF1">
    <property type="entry name" value="CORRINOID ADENOSYLTRANSFERASE"/>
    <property type="match status" value="1"/>
</dbReference>
<comment type="catalytic activity">
    <reaction evidence="7 8">
        <text>2 cob(II)alamin + reduced [electron-transfer flavoprotein] + 2 ATP = 2 adenosylcob(III)alamin + 2 triphosphate + oxidized [electron-transfer flavoprotein] + 3 H(+)</text>
        <dbReference type="Rhea" id="RHEA:28671"/>
        <dbReference type="Rhea" id="RHEA-COMP:10685"/>
        <dbReference type="Rhea" id="RHEA-COMP:10686"/>
        <dbReference type="ChEBI" id="CHEBI:15378"/>
        <dbReference type="ChEBI" id="CHEBI:16304"/>
        <dbReference type="ChEBI" id="CHEBI:18036"/>
        <dbReference type="ChEBI" id="CHEBI:18408"/>
        <dbReference type="ChEBI" id="CHEBI:30616"/>
        <dbReference type="ChEBI" id="CHEBI:57692"/>
        <dbReference type="ChEBI" id="CHEBI:58307"/>
        <dbReference type="EC" id="2.5.1.17"/>
    </reaction>
</comment>
<evidence type="ECO:0000256" key="4">
    <source>
        <dbReference type="ARBA" id="ARBA00023244"/>
    </source>
</evidence>
<dbReference type="InterPro" id="IPR003724">
    <property type="entry name" value="CblAdoTrfase_CobA"/>
</dbReference>
<dbReference type="RefSeq" id="WP_226753153.1">
    <property type="nucleotide sequence ID" value="NZ_JAJATW010000002.1"/>
</dbReference>
<comment type="caution">
    <text evidence="10">The sequence shown here is derived from an EMBL/GenBank/DDBJ whole genome shotgun (WGS) entry which is preliminary data.</text>
</comment>
<dbReference type="Proteomes" id="UP001139095">
    <property type="component" value="Unassembled WGS sequence"/>
</dbReference>
<dbReference type="EC" id="2.5.1.17" evidence="3 8"/>
<accession>A0A9X1IK68</accession>
<dbReference type="EMBL" id="JAJATW010000002">
    <property type="protein sequence ID" value="MCB5160770.1"/>
    <property type="molecule type" value="Genomic_DNA"/>
</dbReference>
<evidence type="ECO:0000256" key="7">
    <source>
        <dbReference type="ARBA" id="ARBA00048692"/>
    </source>
</evidence>
<comment type="catalytic activity">
    <reaction evidence="6 8">
        <text>2 cob(II)yrinate a,c diamide + reduced [electron-transfer flavoprotein] + 2 ATP = 2 adenosylcob(III)yrinate a,c-diamide + 2 triphosphate + oxidized [electron-transfer flavoprotein] + 3 H(+)</text>
        <dbReference type="Rhea" id="RHEA:11528"/>
        <dbReference type="Rhea" id="RHEA-COMP:10685"/>
        <dbReference type="Rhea" id="RHEA-COMP:10686"/>
        <dbReference type="ChEBI" id="CHEBI:15378"/>
        <dbReference type="ChEBI" id="CHEBI:18036"/>
        <dbReference type="ChEBI" id="CHEBI:30616"/>
        <dbReference type="ChEBI" id="CHEBI:57692"/>
        <dbReference type="ChEBI" id="CHEBI:58307"/>
        <dbReference type="ChEBI" id="CHEBI:58503"/>
        <dbReference type="ChEBI" id="CHEBI:58537"/>
        <dbReference type="EC" id="2.5.1.17"/>
    </reaction>
</comment>
<proteinExistence type="inferred from homology"/>
<dbReference type="GO" id="GO:0009236">
    <property type="term" value="P:cobalamin biosynthetic process"/>
    <property type="evidence" value="ECO:0007669"/>
    <property type="project" value="UniProtKB-UniRule"/>
</dbReference>
<keyword evidence="11" id="KW-1185">Reference proteome</keyword>
<comment type="pathway">
    <text evidence="1 8">Cofactor biosynthesis; adenosylcobalamin biosynthesis; adenosylcobalamin from cob(II)yrinate a,c-diamide: step 2/7.</text>
</comment>
<comment type="function">
    <text evidence="5 8">Required for both de novo synthesis of the corrin ring for the assimilation of exogenous corrinoids. Participates in the adenosylation of a variety of incomplete and complete corrinoids.</text>
</comment>
<keyword evidence="8 10" id="KW-0808">Transferase</keyword>
<dbReference type="GO" id="GO:0006779">
    <property type="term" value="P:porphyrin-containing compound biosynthetic process"/>
    <property type="evidence" value="ECO:0007669"/>
    <property type="project" value="UniProtKB-UniRule"/>
</dbReference>
<keyword evidence="8" id="KW-0963">Cytoplasm</keyword>